<name>A0ABQ5EVE9_9ASTR</name>
<dbReference type="SUPFAM" id="SSF57756">
    <property type="entry name" value="Retrovirus zinc finger-like domains"/>
    <property type="match status" value="1"/>
</dbReference>
<evidence type="ECO:0000256" key="1">
    <source>
        <dbReference type="PROSITE-ProRule" id="PRU00047"/>
    </source>
</evidence>
<feature type="domain" description="CCHC-type" evidence="2">
    <location>
        <begin position="144"/>
        <end position="158"/>
    </location>
</feature>
<dbReference type="Proteomes" id="UP001151760">
    <property type="component" value="Unassembled WGS sequence"/>
</dbReference>
<dbReference type="Pfam" id="PF22936">
    <property type="entry name" value="Pol_BBD"/>
    <property type="match status" value="1"/>
</dbReference>
<dbReference type="InterPro" id="IPR036875">
    <property type="entry name" value="Znf_CCHC_sf"/>
</dbReference>
<keyword evidence="1" id="KW-0863">Zinc-finger</keyword>
<keyword evidence="4" id="KW-1185">Reference proteome</keyword>
<dbReference type="Pfam" id="PF00098">
    <property type="entry name" value="zf-CCHC"/>
    <property type="match status" value="1"/>
</dbReference>
<evidence type="ECO:0000313" key="3">
    <source>
        <dbReference type="EMBL" id="GJT54774.1"/>
    </source>
</evidence>
<dbReference type="EMBL" id="BQNB010016701">
    <property type="protein sequence ID" value="GJT54774.1"/>
    <property type="molecule type" value="Genomic_DNA"/>
</dbReference>
<keyword evidence="1" id="KW-0479">Metal-binding</keyword>
<comment type="caution">
    <text evidence="3">The sequence shown here is derived from an EMBL/GenBank/DDBJ whole genome shotgun (WGS) entry which is preliminary data.</text>
</comment>
<dbReference type="PROSITE" id="PS50158">
    <property type="entry name" value="ZF_CCHC"/>
    <property type="match status" value="1"/>
</dbReference>
<organism evidence="3 4">
    <name type="scientific">Tanacetum coccineum</name>
    <dbReference type="NCBI Taxonomy" id="301880"/>
    <lineage>
        <taxon>Eukaryota</taxon>
        <taxon>Viridiplantae</taxon>
        <taxon>Streptophyta</taxon>
        <taxon>Embryophyta</taxon>
        <taxon>Tracheophyta</taxon>
        <taxon>Spermatophyta</taxon>
        <taxon>Magnoliopsida</taxon>
        <taxon>eudicotyledons</taxon>
        <taxon>Gunneridae</taxon>
        <taxon>Pentapetalae</taxon>
        <taxon>asterids</taxon>
        <taxon>campanulids</taxon>
        <taxon>Asterales</taxon>
        <taxon>Asteraceae</taxon>
        <taxon>Asteroideae</taxon>
        <taxon>Anthemideae</taxon>
        <taxon>Anthemidinae</taxon>
        <taxon>Tanacetum</taxon>
    </lineage>
</organism>
<dbReference type="InterPro" id="IPR001878">
    <property type="entry name" value="Znf_CCHC"/>
</dbReference>
<dbReference type="InterPro" id="IPR054722">
    <property type="entry name" value="PolX-like_BBD"/>
</dbReference>
<protein>
    <submittedName>
        <fullName evidence="3">Retrotransposon protein, putative, ty1-copia subclass</fullName>
    </submittedName>
</protein>
<evidence type="ECO:0000313" key="4">
    <source>
        <dbReference type="Proteomes" id="UP001151760"/>
    </source>
</evidence>
<proteinExistence type="predicted"/>
<evidence type="ECO:0000259" key="2">
    <source>
        <dbReference type="PROSITE" id="PS50158"/>
    </source>
</evidence>
<reference evidence="3" key="2">
    <citation type="submission" date="2022-01" db="EMBL/GenBank/DDBJ databases">
        <authorList>
            <person name="Yamashiro T."/>
            <person name="Shiraishi A."/>
            <person name="Satake H."/>
            <person name="Nakayama K."/>
        </authorList>
    </citation>
    <scope>NUCLEOTIDE SEQUENCE</scope>
</reference>
<reference evidence="3" key="1">
    <citation type="journal article" date="2022" name="Int. J. Mol. Sci.">
        <title>Draft Genome of Tanacetum Coccineum: Genomic Comparison of Closely Related Tanacetum-Family Plants.</title>
        <authorList>
            <person name="Yamashiro T."/>
            <person name="Shiraishi A."/>
            <person name="Nakayama K."/>
            <person name="Satake H."/>
        </authorList>
    </citation>
    <scope>NUCLEOTIDE SEQUENCE</scope>
</reference>
<sequence length="325" mass="36247">MWKYDDGVEVQDYGETWQRNYISLSACCMGLAGGDGVCCYGSIGYVTVGVMVGTCVGCGGELLESRRVPGVVPVGGRAWFVKERTVSDRQMRENVITVFEWLGKIIKIGFSFDENSWVVIPPFSPKPKNTPTPKKDNPAKDAICHQCGEVGHWKRNCPIYLSELMKKKKLSQGAITSGIFTIELYSFPSTSWVYDTGCGTHIYITTQGLRGSRKLKLRALSLYMGNGHHAAVEAIGDFHLCIPNGLVLILHNCHYAPSITRGIISVSRLYKDGFVNRFEDDNSIYVFKNNMIYFNAIPRDDIYEIGMSSPNTNEFSVDPFLTDLT</sequence>
<gene>
    <name evidence="3" type="ORF">Tco_0989828</name>
</gene>
<accession>A0ABQ5EVE9</accession>
<dbReference type="SMART" id="SM00343">
    <property type="entry name" value="ZnF_C2HC"/>
    <property type="match status" value="1"/>
</dbReference>
<keyword evidence="1" id="KW-0862">Zinc</keyword>
<dbReference type="Gene3D" id="4.10.60.10">
    <property type="entry name" value="Zinc finger, CCHC-type"/>
    <property type="match status" value="1"/>
</dbReference>